<comment type="caution">
    <text evidence="1">The sequence shown here is derived from an EMBL/GenBank/DDBJ whole genome shotgun (WGS) entry which is preliminary data.</text>
</comment>
<dbReference type="AlphaFoldDB" id="A0A9X1WWF6"/>
<gene>
    <name evidence="1" type="ORF">MKI79_02390</name>
</gene>
<dbReference type="RefSeq" id="WP_241570473.1">
    <property type="nucleotide sequence ID" value="NZ_JAKUML010000003.1"/>
</dbReference>
<evidence type="ECO:0000313" key="1">
    <source>
        <dbReference type="EMBL" id="MCJ8145768.1"/>
    </source>
</evidence>
<proteinExistence type="predicted"/>
<protein>
    <submittedName>
        <fullName evidence="1">Uncharacterized protein</fullName>
    </submittedName>
</protein>
<evidence type="ECO:0000313" key="2">
    <source>
        <dbReference type="Proteomes" id="UP001139701"/>
    </source>
</evidence>
<reference evidence="1" key="1">
    <citation type="submission" date="2022-02" db="EMBL/GenBank/DDBJ databases">
        <title>Acinetobacter A3.8 sp. nov., isolated from Sediment (Zhairuo Island).</title>
        <authorList>
            <person name="Zheng K."/>
        </authorList>
    </citation>
    <scope>NUCLEOTIDE SEQUENCE</scope>
    <source>
        <strain evidence="1">A3.8</strain>
    </source>
</reference>
<name>A0A9X1WWF6_9GAMM</name>
<organism evidence="1 2">
    <name type="scientific">Acinetobacter sedimenti</name>
    <dbReference type="NCBI Taxonomy" id="2919922"/>
    <lineage>
        <taxon>Bacteria</taxon>
        <taxon>Pseudomonadati</taxon>
        <taxon>Pseudomonadota</taxon>
        <taxon>Gammaproteobacteria</taxon>
        <taxon>Moraxellales</taxon>
        <taxon>Moraxellaceae</taxon>
        <taxon>Acinetobacter</taxon>
    </lineage>
</organism>
<keyword evidence="2" id="KW-1185">Reference proteome</keyword>
<accession>A0A9X1WWF6</accession>
<dbReference type="EMBL" id="JAKUML010000003">
    <property type="protein sequence ID" value="MCJ8145768.1"/>
    <property type="molecule type" value="Genomic_DNA"/>
</dbReference>
<sequence>MKKTKQKSPNWKTLRIGILLFVLIVVVKGVWQDNNQDWRKPIFVALYPINGDQTAHSQNYIAKLKEQDYLPIVGYLQSEAENYQQPVQFYFKLGQEVKVLPPALPEGKSVFSVMLWSLKFRYYTWQQQQELGIKPNLTLFLKYYDPAVQRELKHSTALQNGRMGIVNLFASDKQNAQNQIVIAHEMLHAFGATDKYDLSTGQPIYPQGYGDPQQSPRYPQKTAELMAGQIALSEQKSKMAESFRQVVINTDTAKEVGWLKP</sequence>
<dbReference type="Proteomes" id="UP001139701">
    <property type="component" value="Unassembled WGS sequence"/>
</dbReference>